<keyword evidence="2" id="KW-1185">Reference proteome</keyword>
<evidence type="ECO:0000313" key="2">
    <source>
        <dbReference type="Proteomes" id="UP000637578"/>
    </source>
</evidence>
<evidence type="ECO:0000313" key="1">
    <source>
        <dbReference type="EMBL" id="GGM84890.1"/>
    </source>
</evidence>
<comment type="caution">
    <text evidence="1">The sequence shown here is derived from an EMBL/GenBank/DDBJ whole genome shotgun (WGS) entry which is preliminary data.</text>
</comment>
<reference evidence="1" key="1">
    <citation type="journal article" date="2014" name="Int. J. Syst. Evol. Microbiol.">
        <title>Complete genome sequence of Corynebacterium casei LMG S-19264T (=DSM 44701T), isolated from a smear-ripened cheese.</title>
        <authorList>
            <consortium name="US DOE Joint Genome Institute (JGI-PGF)"/>
            <person name="Walter F."/>
            <person name="Albersmeier A."/>
            <person name="Kalinowski J."/>
            <person name="Ruckert C."/>
        </authorList>
    </citation>
    <scope>NUCLEOTIDE SEQUENCE</scope>
    <source>
        <strain evidence="1">CGMCC 4.5737</strain>
    </source>
</reference>
<gene>
    <name evidence="1" type="ORF">GCM10012275_64550</name>
</gene>
<dbReference type="RefSeq" id="WP_189062231.1">
    <property type="nucleotide sequence ID" value="NZ_BMMK01000084.1"/>
</dbReference>
<dbReference type="Proteomes" id="UP000637578">
    <property type="component" value="Unassembled WGS sequence"/>
</dbReference>
<reference evidence="1" key="2">
    <citation type="submission" date="2020-09" db="EMBL/GenBank/DDBJ databases">
        <authorList>
            <person name="Sun Q."/>
            <person name="Zhou Y."/>
        </authorList>
    </citation>
    <scope>NUCLEOTIDE SEQUENCE</scope>
    <source>
        <strain evidence="1">CGMCC 4.5737</strain>
    </source>
</reference>
<accession>A0A8J3CF48</accession>
<name>A0A8J3CF48_9PSEU</name>
<proteinExistence type="predicted"/>
<dbReference type="EMBL" id="BMMK01000084">
    <property type="protein sequence ID" value="GGM84890.1"/>
    <property type="molecule type" value="Genomic_DNA"/>
</dbReference>
<sequence>MSAREKRLTFRFTQTGATMLRRYTTGDTATLRIVFEPGEIHAIWGDGDPYAMDADAEVLAQARRFYRSQGANFSGWIVECGQDYSNPIRDKSNAESQLLDAVADELGGAWVPAAKGKTGSAL</sequence>
<organism evidence="1 2">
    <name type="scientific">Longimycelium tulufanense</name>
    <dbReference type="NCBI Taxonomy" id="907463"/>
    <lineage>
        <taxon>Bacteria</taxon>
        <taxon>Bacillati</taxon>
        <taxon>Actinomycetota</taxon>
        <taxon>Actinomycetes</taxon>
        <taxon>Pseudonocardiales</taxon>
        <taxon>Pseudonocardiaceae</taxon>
        <taxon>Longimycelium</taxon>
    </lineage>
</organism>
<dbReference type="AlphaFoldDB" id="A0A8J3CF48"/>
<protein>
    <submittedName>
        <fullName evidence="1">Uncharacterized protein</fullName>
    </submittedName>
</protein>